<name>A0A6A5Z0P5_9PLEO</name>
<protein>
    <submittedName>
        <fullName evidence="1">Uncharacterized protein</fullName>
    </submittedName>
</protein>
<dbReference type="OrthoDB" id="3758478at2759"/>
<dbReference type="PANTHER" id="PTHR39598:SF1">
    <property type="entry name" value="AUSTINOID BIOSYNTHESIS CLUSTERS PROTEIN F-RELATED"/>
    <property type="match status" value="1"/>
</dbReference>
<sequence length="90" mass="10677">MGFLPKMMEILTNYEVDFYHIVHDADRSKAAIYATSKADTPFEDFKWTNEYAVFLTFSSDGTEITRMEEMVDTAFFQQFFPRFQKYLARS</sequence>
<evidence type="ECO:0000313" key="1">
    <source>
        <dbReference type="EMBL" id="KAF2111968.1"/>
    </source>
</evidence>
<keyword evidence="2" id="KW-1185">Reference proteome</keyword>
<dbReference type="InterPro" id="IPR050977">
    <property type="entry name" value="Fungal_Meroterpenoid_Isomerase"/>
</dbReference>
<dbReference type="AlphaFoldDB" id="A0A6A5Z0P5"/>
<dbReference type="PANTHER" id="PTHR39598">
    <property type="entry name" value="AUSTINOL SYNTHESIS PROTEIN F-RELATED"/>
    <property type="match status" value="1"/>
</dbReference>
<reference evidence="1" key="1">
    <citation type="journal article" date="2020" name="Stud. Mycol.">
        <title>101 Dothideomycetes genomes: a test case for predicting lifestyles and emergence of pathogens.</title>
        <authorList>
            <person name="Haridas S."/>
            <person name="Albert R."/>
            <person name="Binder M."/>
            <person name="Bloem J."/>
            <person name="Labutti K."/>
            <person name="Salamov A."/>
            <person name="Andreopoulos B."/>
            <person name="Baker S."/>
            <person name="Barry K."/>
            <person name="Bills G."/>
            <person name="Bluhm B."/>
            <person name="Cannon C."/>
            <person name="Castanera R."/>
            <person name="Culley D."/>
            <person name="Daum C."/>
            <person name="Ezra D."/>
            <person name="Gonzalez J."/>
            <person name="Henrissat B."/>
            <person name="Kuo A."/>
            <person name="Liang C."/>
            <person name="Lipzen A."/>
            <person name="Lutzoni F."/>
            <person name="Magnuson J."/>
            <person name="Mondo S."/>
            <person name="Nolan M."/>
            <person name="Ohm R."/>
            <person name="Pangilinan J."/>
            <person name="Park H.-J."/>
            <person name="Ramirez L."/>
            <person name="Alfaro M."/>
            <person name="Sun H."/>
            <person name="Tritt A."/>
            <person name="Yoshinaga Y."/>
            <person name="Zwiers L.-H."/>
            <person name="Turgeon B."/>
            <person name="Goodwin S."/>
            <person name="Spatafora J."/>
            <person name="Crous P."/>
            <person name="Grigoriev I."/>
        </authorList>
    </citation>
    <scope>NUCLEOTIDE SEQUENCE</scope>
    <source>
        <strain evidence="1">CBS 627.86</strain>
    </source>
</reference>
<dbReference type="Proteomes" id="UP000799770">
    <property type="component" value="Unassembled WGS sequence"/>
</dbReference>
<accession>A0A6A5Z0P5</accession>
<proteinExistence type="predicted"/>
<gene>
    <name evidence="1" type="ORF">BDV96DRAFT_580934</name>
</gene>
<evidence type="ECO:0000313" key="2">
    <source>
        <dbReference type="Proteomes" id="UP000799770"/>
    </source>
</evidence>
<dbReference type="EMBL" id="ML977332">
    <property type="protein sequence ID" value="KAF2111968.1"/>
    <property type="molecule type" value="Genomic_DNA"/>
</dbReference>
<organism evidence="1 2">
    <name type="scientific">Lophiotrema nucula</name>
    <dbReference type="NCBI Taxonomy" id="690887"/>
    <lineage>
        <taxon>Eukaryota</taxon>
        <taxon>Fungi</taxon>
        <taxon>Dikarya</taxon>
        <taxon>Ascomycota</taxon>
        <taxon>Pezizomycotina</taxon>
        <taxon>Dothideomycetes</taxon>
        <taxon>Pleosporomycetidae</taxon>
        <taxon>Pleosporales</taxon>
        <taxon>Lophiotremataceae</taxon>
        <taxon>Lophiotrema</taxon>
    </lineage>
</organism>